<gene>
    <name evidence="2" type="ORF">TSPGSL018_1699</name>
</gene>
<feature type="region of interest" description="Disordered" evidence="1">
    <location>
        <begin position="53"/>
        <end position="73"/>
    </location>
</feature>
<sequence length="73" mass="8651">PSSAILSDVRSRGCSDNMHKKRTLAFRRLDNVCQRQAVRWNSVNIFACRSYYRPDSDNQTSFNSRQNKKQRRK</sequence>
<organism evidence="2">
    <name type="scientific">Tetraselmis sp. GSL018</name>
    <dbReference type="NCBI Taxonomy" id="582737"/>
    <lineage>
        <taxon>Eukaryota</taxon>
        <taxon>Viridiplantae</taxon>
        <taxon>Chlorophyta</taxon>
        <taxon>core chlorophytes</taxon>
        <taxon>Chlorodendrophyceae</taxon>
        <taxon>Chlorodendrales</taxon>
        <taxon>Chlorodendraceae</taxon>
        <taxon>Tetraselmis</taxon>
    </lineage>
</organism>
<evidence type="ECO:0000256" key="1">
    <source>
        <dbReference type="SAM" id="MobiDB-lite"/>
    </source>
</evidence>
<reference evidence="2" key="1">
    <citation type="submission" date="2014-05" db="EMBL/GenBank/DDBJ databases">
        <title>The transcriptome of the halophilic microalga Tetraselmis sp. GSL018 isolated from the Great Salt Lake, Utah.</title>
        <authorList>
            <person name="Jinkerson R.E."/>
            <person name="D'Adamo S."/>
            <person name="Posewitz M.C."/>
        </authorList>
    </citation>
    <scope>NUCLEOTIDE SEQUENCE</scope>
    <source>
        <strain evidence="2">GSL018</strain>
    </source>
</reference>
<accession>A0A061SM82</accession>
<name>A0A061SM82_9CHLO</name>
<proteinExistence type="predicted"/>
<evidence type="ECO:0000313" key="2">
    <source>
        <dbReference type="EMBL" id="JAC84134.1"/>
    </source>
</evidence>
<dbReference type="AlphaFoldDB" id="A0A061SM82"/>
<dbReference type="EMBL" id="GBEZ01000778">
    <property type="protein sequence ID" value="JAC84134.1"/>
    <property type="molecule type" value="Transcribed_RNA"/>
</dbReference>
<feature type="non-terminal residue" evidence="2">
    <location>
        <position position="1"/>
    </location>
</feature>
<protein>
    <submittedName>
        <fullName evidence="2">Uncharacterized protein</fullName>
    </submittedName>
</protein>